<proteinExistence type="predicted"/>
<dbReference type="RefSeq" id="WP_119115144.1">
    <property type="nucleotide sequence ID" value="NZ_QWVS01000002.1"/>
</dbReference>
<dbReference type="Pfam" id="PF08867">
    <property type="entry name" value="FRG"/>
    <property type="match status" value="1"/>
</dbReference>
<dbReference type="EMBL" id="QWVS01000002">
    <property type="protein sequence ID" value="RID89034.1"/>
    <property type="molecule type" value="Genomic_DNA"/>
</dbReference>
<organism evidence="2 3">
    <name type="scientific">Peribacillus asahii</name>
    <dbReference type="NCBI Taxonomy" id="228899"/>
    <lineage>
        <taxon>Bacteria</taxon>
        <taxon>Bacillati</taxon>
        <taxon>Bacillota</taxon>
        <taxon>Bacilli</taxon>
        <taxon>Bacillales</taxon>
        <taxon>Bacillaceae</taxon>
        <taxon>Peribacillus</taxon>
    </lineage>
</organism>
<evidence type="ECO:0000259" key="1">
    <source>
        <dbReference type="SMART" id="SM00901"/>
    </source>
</evidence>
<reference evidence="2 3" key="1">
    <citation type="submission" date="2018-08" db="EMBL/GenBank/DDBJ databases">
        <title>Bacillus jemisoniae sp. nov., Bacillus chryseoplanitiae sp. nov., Bacillus resnikiae sp. nov., and Bacillus frankliniae sp. nov., isolated from Viking spacecraft and associated surfaces.</title>
        <authorList>
            <person name="Seuylemezian A."/>
            <person name="Vaishampayan P."/>
        </authorList>
    </citation>
    <scope>NUCLEOTIDE SEQUENCE [LARGE SCALE GENOMIC DNA]</scope>
    <source>
        <strain evidence="2 3">MA001</strain>
    </source>
</reference>
<feature type="domain" description="FRG" evidence="1">
    <location>
        <begin position="24"/>
        <end position="122"/>
    </location>
</feature>
<evidence type="ECO:0000313" key="3">
    <source>
        <dbReference type="Proteomes" id="UP000266016"/>
    </source>
</evidence>
<keyword evidence="3" id="KW-1185">Reference proteome</keyword>
<accession>A0A398BHE2</accession>
<sequence length="252" mass="29318">MQSSGEPIKSVVEYLERIKSVYGGKDLLWFRGQAKDYEELIPKLLRSEKGLELEESLYYRFQAKAIPMLDKVPNTYFEWLFVMQHYGIPTRLLDWSTDALIALAFAVTSRKEYHKDDNAVVYCLEPYKLNTEFNEMYDKPSKLIPNIIMNEIDQNFSYKSQNHYRWPIACIGPLNNTRIVAQKGVFTLSPIRRENFSLKGLAHSSQFLTSIDVHKGHIEQITNELAMLGIRESSLYPSLENLSFEITQEFNL</sequence>
<evidence type="ECO:0000313" key="2">
    <source>
        <dbReference type="EMBL" id="RID89034.1"/>
    </source>
</evidence>
<dbReference type="Proteomes" id="UP000266016">
    <property type="component" value="Unassembled WGS sequence"/>
</dbReference>
<gene>
    <name evidence="2" type="ORF">D1953_00200</name>
</gene>
<name>A0A398BHE2_9BACI</name>
<dbReference type="InterPro" id="IPR014966">
    <property type="entry name" value="FRG-dom"/>
</dbReference>
<dbReference type="SMART" id="SM00901">
    <property type="entry name" value="FRG"/>
    <property type="match status" value="1"/>
</dbReference>
<protein>
    <submittedName>
        <fullName evidence="2">FRG domain-containing protein</fullName>
    </submittedName>
</protein>
<dbReference type="AlphaFoldDB" id="A0A398BHE2"/>
<comment type="caution">
    <text evidence="2">The sequence shown here is derived from an EMBL/GenBank/DDBJ whole genome shotgun (WGS) entry which is preliminary data.</text>
</comment>